<evidence type="ECO:0000313" key="3">
    <source>
        <dbReference type="EMBL" id="QCD89997.1"/>
    </source>
</evidence>
<feature type="domain" description="VQ" evidence="2">
    <location>
        <begin position="57"/>
        <end position="79"/>
    </location>
</feature>
<dbReference type="AlphaFoldDB" id="A0A4D6LN46"/>
<dbReference type="EMBL" id="CP039348">
    <property type="protein sequence ID" value="QCD89997.1"/>
    <property type="molecule type" value="Genomic_DNA"/>
</dbReference>
<feature type="compositionally biased region" description="Low complexity" evidence="1">
    <location>
        <begin position="88"/>
        <end position="102"/>
    </location>
</feature>
<dbReference type="PANTHER" id="PTHR33143">
    <property type="entry name" value="F16F4.1 PROTEIN-RELATED"/>
    <property type="match status" value="1"/>
</dbReference>
<protein>
    <recommendedName>
        <fullName evidence="2">VQ domain-containing protein</fullName>
    </recommendedName>
</protein>
<evidence type="ECO:0000256" key="1">
    <source>
        <dbReference type="SAM" id="MobiDB-lite"/>
    </source>
</evidence>
<dbReference type="Proteomes" id="UP000501690">
    <property type="component" value="Linkage Group LG4"/>
</dbReference>
<reference evidence="3 4" key="1">
    <citation type="submission" date="2019-04" db="EMBL/GenBank/DDBJ databases">
        <title>An improved genome assembly and genetic linkage map for asparagus bean, Vigna unguiculata ssp. sesquipedialis.</title>
        <authorList>
            <person name="Xia Q."/>
            <person name="Zhang R."/>
            <person name="Dong Y."/>
        </authorList>
    </citation>
    <scope>NUCLEOTIDE SEQUENCE [LARGE SCALE GENOMIC DNA]</scope>
    <source>
        <tissue evidence="3">Leaf</tissue>
    </source>
</reference>
<dbReference type="GO" id="GO:0005634">
    <property type="term" value="C:nucleus"/>
    <property type="evidence" value="ECO:0007669"/>
    <property type="project" value="TreeGrafter"/>
</dbReference>
<dbReference type="Pfam" id="PF05678">
    <property type="entry name" value="VQ"/>
    <property type="match status" value="1"/>
</dbReference>
<name>A0A4D6LN46_VIGUN</name>
<evidence type="ECO:0000313" key="4">
    <source>
        <dbReference type="Proteomes" id="UP000501690"/>
    </source>
</evidence>
<organism evidence="3 4">
    <name type="scientific">Vigna unguiculata</name>
    <name type="common">Cowpea</name>
    <dbReference type="NCBI Taxonomy" id="3917"/>
    <lineage>
        <taxon>Eukaryota</taxon>
        <taxon>Viridiplantae</taxon>
        <taxon>Streptophyta</taxon>
        <taxon>Embryophyta</taxon>
        <taxon>Tracheophyta</taxon>
        <taxon>Spermatophyta</taxon>
        <taxon>Magnoliopsida</taxon>
        <taxon>eudicotyledons</taxon>
        <taxon>Gunneridae</taxon>
        <taxon>Pentapetalae</taxon>
        <taxon>rosids</taxon>
        <taxon>fabids</taxon>
        <taxon>Fabales</taxon>
        <taxon>Fabaceae</taxon>
        <taxon>Papilionoideae</taxon>
        <taxon>50 kb inversion clade</taxon>
        <taxon>NPAAA clade</taxon>
        <taxon>indigoferoid/millettioid clade</taxon>
        <taxon>Phaseoleae</taxon>
        <taxon>Vigna</taxon>
    </lineage>
</organism>
<dbReference type="OrthoDB" id="1917757at2759"/>
<sequence length="177" mass="19274">MRTATTKFEALKGQRPSSLSINKYSHLIRKPSSSSSTSHLALTKAISNNPIITYAESPKIIHTKPRDFMALVQRLTGMSNSNDHLVDDAASSQNSGSLSSDGSNKRQGNDEQQGEDVGDGQSCVKEEPFARSNMDFSDFPIFTPNSVFTYATGSPFGFLGALLSPPGMEFMKELPEY</sequence>
<evidence type="ECO:0000259" key="2">
    <source>
        <dbReference type="Pfam" id="PF05678"/>
    </source>
</evidence>
<dbReference type="PANTHER" id="PTHR33143:SF76">
    <property type="entry name" value="VQ MOTIF-CONTAINING PROTEIN 8, CHLOROPLASTIC"/>
    <property type="match status" value="1"/>
</dbReference>
<accession>A0A4D6LN46</accession>
<dbReference type="InterPro" id="IPR008889">
    <property type="entry name" value="VQ"/>
</dbReference>
<dbReference type="Gramene" id="Vigun02g033800.1.v1.2">
    <property type="protein sequence ID" value="Vigun02g033800.1.v1.2.CDS.1"/>
    <property type="gene ID" value="Vigun02g033800.v1.2"/>
</dbReference>
<proteinExistence type="predicted"/>
<gene>
    <name evidence="3" type="ORF">DEO72_LG4g949</name>
</gene>
<feature type="region of interest" description="Disordered" evidence="1">
    <location>
        <begin position="81"/>
        <end position="122"/>
    </location>
</feature>
<keyword evidence="4" id="KW-1185">Reference proteome</keyword>
<dbReference type="InterPro" id="IPR039607">
    <property type="entry name" value="VQ_8/17/18/20/21/25"/>
</dbReference>